<evidence type="ECO:0000313" key="5">
    <source>
        <dbReference type="Proteomes" id="UP000001302"/>
    </source>
</evidence>
<dbReference type="Proteomes" id="UP000001302">
    <property type="component" value="Chromosome"/>
</dbReference>
<reference evidence="5" key="1">
    <citation type="submission" date="2010-08" db="EMBL/GenBank/DDBJ databases">
        <title>Genome sequence of Parvularcula bermudensis HTCC2503.</title>
        <authorList>
            <person name="Kang D.-M."/>
            <person name="Oh H.-M."/>
            <person name="Cho J.-C."/>
        </authorList>
    </citation>
    <scope>NUCLEOTIDE SEQUENCE [LARGE SCALE GENOMIC DNA]</scope>
    <source>
        <strain evidence="5">ATCC BAA-594 / HTCC2503 / KCTC 12087</strain>
    </source>
</reference>
<keyword evidence="2" id="KW-0812">Transmembrane</keyword>
<accession>E0TI45</accession>
<organism evidence="4 5">
    <name type="scientific">Parvularcula bermudensis (strain ATCC BAA-594 / HTCC2503 / KCTC 12087)</name>
    <dbReference type="NCBI Taxonomy" id="314260"/>
    <lineage>
        <taxon>Bacteria</taxon>
        <taxon>Pseudomonadati</taxon>
        <taxon>Pseudomonadota</taxon>
        <taxon>Alphaproteobacteria</taxon>
        <taxon>Parvularculales</taxon>
        <taxon>Parvularculaceae</taxon>
        <taxon>Parvularcula</taxon>
    </lineage>
</organism>
<dbReference type="HOGENOM" id="CLU_677654_0_0_5"/>
<dbReference type="InterPro" id="IPR011723">
    <property type="entry name" value="Znf/thioredoxin_put"/>
</dbReference>
<keyword evidence="2" id="KW-1133">Transmembrane helix</keyword>
<feature type="domain" description="Zinc finger/thioredoxin putative" evidence="3">
    <location>
        <begin position="1"/>
        <end position="35"/>
    </location>
</feature>
<protein>
    <recommendedName>
        <fullName evidence="3">Zinc finger/thioredoxin putative domain-containing protein</fullName>
    </recommendedName>
</protein>
<dbReference type="STRING" id="314260.PB2503_06592"/>
<evidence type="ECO:0000256" key="1">
    <source>
        <dbReference type="SAM" id="MobiDB-lite"/>
    </source>
</evidence>
<gene>
    <name evidence="4" type="ordered locus">PB2503_06592</name>
</gene>
<dbReference type="KEGG" id="pbr:PB2503_06592"/>
<evidence type="ECO:0000256" key="2">
    <source>
        <dbReference type="SAM" id="Phobius"/>
    </source>
</evidence>
<keyword evidence="5" id="KW-1185">Reference proteome</keyword>
<dbReference type="EMBL" id="CP002156">
    <property type="protein sequence ID" value="ADM09384.1"/>
    <property type="molecule type" value="Genomic_DNA"/>
</dbReference>
<dbReference type="AlphaFoldDB" id="E0TI45"/>
<evidence type="ECO:0000259" key="3">
    <source>
        <dbReference type="Pfam" id="PF13717"/>
    </source>
</evidence>
<sequence length="406" mass="43446">MMISCPACPKVYRIPAAAIPDSGREVRCSGCGTVWIERGIVADLIDMIDLEEALRPYGAYQQVEAPAEDLALAVEDFAADDDAFTVSGPDAGHFPAPVAYRGEDGGGTGEVVLPGPSASSAQAERAAPSSAPYDGPRQGDHQAGRLHVDAPLWSWTPALTVSSGALSLGNGVPTPVLEMEEPAPAPLSAAASLGPVEAGRRWLKKRLTSRRRQLDPGARAARRWRARFRTKIRNRLTPARAVGWSAWAVIVIVATLVVTDRTLTERLWPRTHRLYAALADEPRLPPVRLEGVVRRVANSTEGPVLEVRGRLVNMSGDAIAPQLVLQLNGDKRLSHAASISDVPLVSGGERPFVIRARLPEQVERIELTPSIGAVAGSLAPSPSFRMQQIGSGWKQSAIADQAPLIR</sequence>
<dbReference type="OrthoDB" id="7159357at2"/>
<dbReference type="RefSeq" id="WP_013300358.1">
    <property type="nucleotide sequence ID" value="NC_014414.1"/>
</dbReference>
<name>E0TI45_PARBH</name>
<dbReference type="Pfam" id="PF13717">
    <property type="entry name" value="Zn_ribbon_4"/>
    <property type="match status" value="1"/>
</dbReference>
<feature type="transmembrane region" description="Helical" evidence="2">
    <location>
        <begin position="241"/>
        <end position="259"/>
    </location>
</feature>
<proteinExistence type="predicted"/>
<reference evidence="4 5" key="2">
    <citation type="journal article" date="2011" name="J. Bacteriol.">
        <title>Complete genome sequence of strain HTCC2503T of Parvularcula bermudensis, the type species of the order "Parvularculales" in the class Alphaproteobacteria.</title>
        <authorList>
            <person name="Oh H.M."/>
            <person name="Kang I."/>
            <person name="Vergin K.L."/>
            <person name="Kang D."/>
            <person name="Rhee K.H."/>
            <person name="Giovannoni S.J."/>
            <person name="Cho J.C."/>
        </authorList>
    </citation>
    <scope>NUCLEOTIDE SEQUENCE [LARGE SCALE GENOMIC DNA]</scope>
    <source>
        <strain evidence="5">ATCC BAA-594 / HTCC2503 / KCTC 12087</strain>
    </source>
</reference>
<feature type="region of interest" description="Disordered" evidence="1">
    <location>
        <begin position="95"/>
        <end position="142"/>
    </location>
</feature>
<keyword evidence="2" id="KW-0472">Membrane</keyword>
<dbReference type="NCBIfam" id="TIGR02098">
    <property type="entry name" value="MJ0042_CXXC"/>
    <property type="match status" value="1"/>
</dbReference>
<evidence type="ECO:0000313" key="4">
    <source>
        <dbReference type="EMBL" id="ADM09384.1"/>
    </source>
</evidence>